<name>A0AB39NVE8_9ACTN</name>
<dbReference type="EMBL" id="CP163433">
    <property type="protein sequence ID" value="XDQ22650.1"/>
    <property type="molecule type" value="Genomic_DNA"/>
</dbReference>
<dbReference type="AlphaFoldDB" id="A0AB39NVE8"/>
<reference evidence="3" key="1">
    <citation type="submission" date="2024-07" db="EMBL/GenBank/DDBJ databases">
        <authorList>
            <person name="Yu S.T."/>
        </authorList>
    </citation>
    <scope>NUCLEOTIDE SEQUENCE</scope>
    <source>
        <strain evidence="3">R17</strain>
    </source>
</reference>
<accession>A0AB39NVE8</accession>
<dbReference type="RefSeq" id="WP_369153391.1">
    <property type="nucleotide sequence ID" value="NZ_CP163433.1"/>
</dbReference>
<feature type="compositionally biased region" description="Low complexity" evidence="1">
    <location>
        <begin position="79"/>
        <end position="99"/>
    </location>
</feature>
<sequence length="107" mass="11284">MEKRHRLTLRDLTAYPLVRMPPGSGLRTVLDQACAAQGMRPSIALKASAADAIADLAVRGLGVAVLSEPMADTYRDRLTPMSSPTRPSRSCSPGSGAPPKTLHCAPC</sequence>
<feature type="region of interest" description="Disordered" evidence="1">
    <location>
        <begin position="75"/>
        <end position="107"/>
    </location>
</feature>
<evidence type="ECO:0000313" key="3">
    <source>
        <dbReference type="EMBL" id="XDQ22650.1"/>
    </source>
</evidence>
<dbReference type="Gene3D" id="3.40.190.10">
    <property type="entry name" value="Periplasmic binding protein-like II"/>
    <property type="match status" value="1"/>
</dbReference>
<proteinExistence type="predicted"/>
<protein>
    <submittedName>
        <fullName evidence="3">LysR substrate-binding domain-containing protein</fullName>
    </submittedName>
</protein>
<dbReference type="InterPro" id="IPR005119">
    <property type="entry name" value="LysR_subst-bd"/>
</dbReference>
<feature type="domain" description="LysR substrate-binding" evidence="2">
    <location>
        <begin position="4"/>
        <end position="79"/>
    </location>
</feature>
<dbReference type="SUPFAM" id="SSF53850">
    <property type="entry name" value="Periplasmic binding protein-like II"/>
    <property type="match status" value="1"/>
</dbReference>
<organism evidence="3">
    <name type="scientific">Streptomyces sp. R17</name>
    <dbReference type="NCBI Taxonomy" id="3238626"/>
    <lineage>
        <taxon>Bacteria</taxon>
        <taxon>Bacillati</taxon>
        <taxon>Actinomycetota</taxon>
        <taxon>Actinomycetes</taxon>
        <taxon>Kitasatosporales</taxon>
        <taxon>Streptomycetaceae</taxon>
        <taxon>Streptomyces</taxon>
    </lineage>
</organism>
<evidence type="ECO:0000259" key="2">
    <source>
        <dbReference type="Pfam" id="PF03466"/>
    </source>
</evidence>
<dbReference type="Pfam" id="PF03466">
    <property type="entry name" value="LysR_substrate"/>
    <property type="match status" value="1"/>
</dbReference>
<gene>
    <name evidence="3" type="ORF">AB5J48_05525</name>
</gene>
<evidence type="ECO:0000256" key="1">
    <source>
        <dbReference type="SAM" id="MobiDB-lite"/>
    </source>
</evidence>